<evidence type="ECO:0000313" key="3">
    <source>
        <dbReference type="EMBL" id="NXD32146.1"/>
    </source>
</evidence>
<dbReference type="InterPro" id="IPR015424">
    <property type="entry name" value="PyrdxlP-dep_Trfase"/>
</dbReference>
<dbReference type="Gene3D" id="3.40.640.10">
    <property type="entry name" value="Type I PLP-dependent aspartate aminotransferase-like (Major domain)"/>
    <property type="match status" value="1"/>
</dbReference>
<dbReference type="EMBL" id="WBNG01003680">
    <property type="protein sequence ID" value="NXD32146.1"/>
    <property type="molecule type" value="Genomic_DNA"/>
</dbReference>
<dbReference type="Proteomes" id="UP000623542">
    <property type="component" value="Unassembled WGS sequence"/>
</dbReference>
<accession>A0A851UTA3</accession>
<organism evidence="3 4">
    <name type="scientific">Elachura formosa</name>
    <name type="common">spotted wren-babbler</name>
    <dbReference type="NCBI Taxonomy" id="1463973"/>
    <lineage>
        <taxon>Eukaryota</taxon>
        <taxon>Metazoa</taxon>
        <taxon>Chordata</taxon>
        <taxon>Craniata</taxon>
        <taxon>Vertebrata</taxon>
        <taxon>Euteleostomi</taxon>
        <taxon>Archelosauria</taxon>
        <taxon>Archosauria</taxon>
        <taxon>Dinosauria</taxon>
        <taxon>Saurischia</taxon>
        <taxon>Theropoda</taxon>
        <taxon>Coelurosauria</taxon>
        <taxon>Aves</taxon>
        <taxon>Neognathae</taxon>
        <taxon>Neoaves</taxon>
        <taxon>Telluraves</taxon>
        <taxon>Australaves</taxon>
        <taxon>Passeriformes</taxon>
        <taxon>Elachuridae</taxon>
        <taxon>Elachura</taxon>
    </lineage>
</organism>
<evidence type="ECO:0000313" key="4">
    <source>
        <dbReference type="Proteomes" id="UP000623542"/>
    </source>
</evidence>
<dbReference type="InterPro" id="IPR015421">
    <property type="entry name" value="PyrdxlP-dep_Trfase_major"/>
</dbReference>
<reference evidence="3" key="1">
    <citation type="submission" date="2019-09" db="EMBL/GenBank/DDBJ databases">
        <title>Bird 10,000 Genomes (B10K) Project - Family phase.</title>
        <authorList>
            <person name="Zhang G."/>
        </authorList>
    </citation>
    <scope>NUCLEOTIDE SEQUENCE</scope>
    <source>
        <strain evidence="3">B10K-IZCAS-20218</strain>
        <tissue evidence="3">Blood</tissue>
    </source>
</reference>
<feature type="domain" description="Glycine cleavage system P-protein N-terminal" evidence="2">
    <location>
        <begin position="2"/>
        <end position="74"/>
    </location>
</feature>
<sequence length="76" mass="7637">VTTSLTGLPIANASLLDEATAAAEGMAMALASVPKAKLAKGKKVFLVSPTVAPQTLAVLQTRASGFGIEIQVAKSN</sequence>
<dbReference type="Pfam" id="PF02347">
    <property type="entry name" value="GDC-P"/>
    <property type="match status" value="1"/>
</dbReference>
<dbReference type="GO" id="GO:0004375">
    <property type="term" value="F:glycine dehydrogenase (decarboxylating) activity"/>
    <property type="evidence" value="ECO:0007669"/>
    <property type="project" value="InterPro"/>
</dbReference>
<keyword evidence="1" id="KW-0560">Oxidoreductase</keyword>
<protein>
    <submittedName>
        <fullName evidence="3">GCSP2 dehydrogenase</fullName>
    </submittedName>
</protein>
<name>A0A851UTA3_9PASS</name>
<dbReference type="InterPro" id="IPR023010">
    <property type="entry name" value="GcvPA"/>
</dbReference>
<dbReference type="SUPFAM" id="SSF53383">
    <property type="entry name" value="PLP-dependent transferases"/>
    <property type="match status" value="1"/>
</dbReference>
<dbReference type="GO" id="GO:0009116">
    <property type="term" value="P:nucleoside metabolic process"/>
    <property type="evidence" value="ECO:0007669"/>
    <property type="project" value="InterPro"/>
</dbReference>
<dbReference type="OrthoDB" id="10261519at2759"/>
<dbReference type="PANTHER" id="PTHR42806:SF1">
    <property type="entry name" value="GLYCINE DEHYDROGENASE (DECARBOXYLATING)"/>
    <property type="match status" value="1"/>
</dbReference>
<dbReference type="InterPro" id="IPR049315">
    <property type="entry name" value="GDC-P_N"/>
</dbReference>
<dbReference type="AlphaFoldDB" id="A0A851UTA3"/>
<feature type="non-terminal residue" evidence="3">
    <location>
        <position position="1"/>
    </location>
</feature>
<feature type="non-terminal residue" evidence="3">
    <location>
        <position position="76"/>
    </location>
</feature>
<comment type="caution">
    <text evidence="3">The sequence shown here is derived from an EMBL/GenBank/DDBJ whole genome shotgun (WGS) entry which is preliminary data.</text>
</comment>
<keyword evidence="4" id="KW-1185">Reference proteome</keyword>
<evidence type="ECO:0000259" key="2">
    <source>
        <dbReference type="Pfam" id="PF02347"/>
    </source>
</evidence>
<gene>
    <name evidence="3" type="primary">Gldp2</name>
    <name evidence="3" type="ORF">ELAFOR_R15405</name>
</gene>
<evidence type="ECO:0000256" key="1">
    <source>
        <dbReference type="ARBA" id="ARBA00023002"/>
    </source>
</evidence>
<dbReference type="PANTHER" id="PTHR42806">
    <property type="entry name" value="GLYCINE CLEAVAGE SYSTEM P-PROTEIN"/>
    <property type="match status" value="1"/>
</dbReference>
<proteinExistence type="predicted"/>